<protein>
    <submittedName>
        <fullName evidence="6">Response regulator</fullName>
    </submittedName>
</protein>
<evidence type="ECO:0000256" key="3">
    <source>
        <dbReference type="PROSITE-ProRule" id="PRU01091"/>
    </source>
</evidence>
<keyword evidence="7" id="KW-1185">Reference proteome</keyword>
<gene>
    <name evidence="6" type="ORF">E3O23_01175</name>
</gene>
<dbReference type="PANTHER" id="PTHR48111">
    <property type="entry name" value="REGULATOR OF RPOS"/>
    <property type="match status" value="1"/>
</dbReference>
<evidence type="ECO:0000256" key="2">
    <source>
        <dbReference type="PROSITE-ProRule" id="PRU00169"/>
    </source>
</evidence>
<feature type="domain" description="Response regulatory" evidence="4">
    <location>
        <begin position="1"/>
        <end position="72"/>
    </location>
</feature>
<dbReference type="InterPro" id="IPR016032">
    <property type="entry name" value="Sig_transdc_resp-reg_C-effctor"/>
</dbReference>
<evidence type="ECO:0000313" key="6">
    <source>
        <dbReference type="EMBL" id="TFB56373.1"/>
    </source>
</evidence>
<dbReference type="Pfam" id="PF00072">
    <property type="entry name" value="Response_reg"/>
    <property type="match status" value="1"/>
</dbReference>
<dbReference type="GO" id="GO:0005829">
    <property type="term" value="C:cytosol"/>
    <property type="evidence" value="ECO:0007669"/>
    <property type="project" value="TreeGrafter"/>
</dbReference>
<comment type="caution">
    <text evidence="6">The sequence shown here is derived from an EMBL/GenBank/DDBJ whole genome shotgun (WGS) entry which is preliminary data.</text>
</comment>
<dbReference type="AlphaFoldDB" id="A0A4R8UHQ5"/>
<dbReference type="PANTHER" id="PTHR48111:SF50">
    <property type="entry name" value="KDP OPERON TRANSCRIPTIONAL REGULATORY PROTEIN KDPE"/>
    <property type="match status" value="1"/>
</dbReference>
<name>A0A4R8UHQ5_9MICO</name>
<dbReference type="GO" id="GO:0032993">
    <property type="term" value="C:protein-DNA complex"/>
    <property type="evidence" value="ECO:0007669"/>
    <property type="project" value="TreeGrafter"/>
</dbReference>
<dbReference type="SUPFAM" id="SSF52172">
    <property type="entry name" value="CheY-like"/>
    <property type="match status" value="1"/>
</dbReference>
<feature type="domain" description="OmpR/PhoB-type" evidence="5">
    <location>
        <begin position="81"/>
        <end position="180"/>
    </location>
</feature>
<evidence type="ECO:0000313" key="7">
    <source>
        <dbReference type="Proteomes" id="UP000297866"/>
    </source>
</evidence>
<dbReference type="InterPro" id="IPR011006">
    <property type="entry name" value="CheY-like_superfamily"/>
</dbReference>
<dbReference type="InterPro" id="IPR039420">
    <property type="entry name" value="WalR-like"/>
</dbReference>
<evidence type="ECO:0000259" key="4">
    <source>
        <dbReference type="PROSITE" id="PS50110"/>
    </source>
</evidence>
<dbReference type="SMART" id="SM00862">
    <property type="entry name" value="Trans_reg_C"/>
    <property type="match status" value="1"/>
</dbReference>
<evidence type="ECO:0000256" key="1">
    <source>
        <dbReference type="ARBA" id="ARBA00023125"/>
    </source>
</evidence>
<proteinExistence type="predicted"/>
<dbReference type="InterPro" id="IPR036388">
    <property type="entry name" value="WH-like_DNA-bd_sf"/>
</dbReference>
<dbReference type="Gene3D" id="6.10.250.690">
    <property type="match status" value="1"/>
</dbReference>
<dbReference type="Proteomes" id="UP000297866">
    <property type="component" value="Unassembled WGS sequence"/>
</dbReference>
<organism evidence="6 7">
    <name type="scientific">Cryobacterium tagatosivorans</name>
    <dbReference type="NCBI Taxonomy" id="1259199"/>
    <lineage>
        <taxon>Bacteria</taxon>
        <taxon>Bacillati</taxon>
        <taxon>Actinomycetota</taxon>
        <taxon>Actinomycetes</taxon>
        <taxon>Micrococcales</taxon>
        <taxon>Microbacteriaceae</taxon>
        <taxon>Cryobacterium</taxon>
    </lineage>
</organism>
<dbReference type="PROSITE" id="PS51755">
    <property type="entry name" value="OMPR_PHOB"/>
    <property type="match status" value="1"/>
</dbReference>
<dbReference type="GO" id="GO:0006355">
    <property type="term" value="P:regulation of DNA-templated transcription"/>
    <property type="evidence" value="ECO:0007669"/>
    <property type="project" value="InterPro"/>
</dbReference>
<sequence length="199" mass="22005">MVLGLSFLFRGLNPTRAEVIDALRGWSHVPILVVSGRTGAADKVEALDKGADDCVTKPFSIEELLARIRALTRRVPASDEELVIVFGTVTVDLPAKHIVRTGAGAPEPIRLTPTEWQILELLLRNPGKLVSKQTLYTAVWGPHRTSDTGYLCLYIAQLRKKLEPARYLLTEAGMGYRFNPDLDPAYAGVVHVYDTKVVR</sequence>
<dbReference type="CDD" id="cd00383">
    <property type="entry name" value="trans_reg_C"/>
    <property type="match status" value="1"/>
</dbReference>
<dbReference type="InterPro" id="IPR001867">
    <property type="entry name" value="OmpR/PhoB-type_DNA-bd"/>
</dbReference>
<evidence type="ECO:0000259" key="5">
    <source>
        <dbReference type="PROSITE" id="PS51755"/>
    </source>
</evidence>
<keyword evidence="1 3" id="KW-0238">DNA-binding</keyword>
<dbReference type="PROSITE" id="PS50110">
    <property type="entry name" value="RESPONSE_REGULATORY"/>
    <property type="match status" value="1"/>
</dbReference>
<dbReference type="Gene3D" id="1.10.10.10">
    <property type="entry name" value="Winged helix-like DNA-binding domain superfamily/Winged helix DNA-binding domain"/>
    <property type="match status" value="1"/>
</dbReference>
<reference evidence="6 7" key="1">
    <citation type="submission" date="2019-03" db="EMBL/GenBank/DDBJ databases">
        <title>Genomics of glacier-inhabiting Cryobacterium strains.</title>
        <authorList>
            <person name="Liu Q."/>
            <person name="Xin Y.-H."/>
        </authorList>
    </citation>
    <scope>NUCLEOTIDE SEQUENCE [LARGE SCALE GENOMIC DNA]</scope>
    <source>
        <strain evidence="6 7">Sr47</strain>
    </source>
</reference>
<dbReference type="GO" id="GO:0000976">
    <property type="term" value="F:transcription cis-regulatory region binding"/>
    <property type="evidence" value="ECO:0007669"/>
    <property type="project" value="TreeGrafter"/>
</dbReference>
<dbReference type="EMBL" id="SOEZ01000007">
    <property type="protein sequence ID" value="TFB56373.1"/>
    <property type="molecule type" value="Genomic_DNA"/>
</dbReference>
<accession>A0A4R8UHQ5</accession>
<dbReference type="Pfam" id="PF00486">
    <property type="entry name" value="Trans_reg_C"/>
    <property type="match status" value="1"/>
</dbReference>
<comment type="caution">
    <text evidence="2">Lacks conserved residue(s) required for the propagation of feature annotation.</text>
</comment>
<dbReference type="OrthoDB" id="9802426at2"/>
<dbReference type="InterPro" id="IPR001789">
    <property type="entry name" value="Sig_transdc_resp-reg_receiver"/>
</dbReference>
<dbReference type="SUPFAM" id="SSF46894">
    <property type="entry name" value="C-terminal effector domain of the bipartite response regulators"/>
    <property type="match status" value="1"/>
</dbReference>
<feature type="DNA-binding region" description="OmpR/PhoB-type" evidence="3">
    <location>
        <begin position="81"/>
        <end position="180"/>
    </location>
</feature>
<dbReference type="GO" id="GO:0000156">
    <property type="term" value="F:phosphorelay response regulator activity"/>
    <property type="evidence" value="ECO:0007669"/>
    <property type="project" value="TreeGrafter"/>
</dbReference>